<dbReference type="Proteomes" id="UP000541033">
    <property type="component" value="Unassembled WGS sequence"/>
</dbReference>
<evidence type="ECO:0000313" key="1">
    <source>
        <dbReference type="EMBL" id="NIH54738.1"/>
    </source>
</evidence>
<sequence>MSKHELFAGRFEAVKLLLLVGSPRVAFPEFTCVARFAEGCREAGTLLFCELRDDRPERVEAVLCCVWRENT</sequence>
<keyword evidence="2" id="KW-1185">Reference proteome</keyword>
<reference evidence="1 2" key="1">
    <citation type="submission" date="2020-02" db="EMBL/GenBank/DDBJ databases">
        <title>Sequencing the genomes of 1000 actinobacteria strains.</title>
        <authorList>
            <person name="Klenk H.-P."/>
        </authorList>
    </citation>
    <scope>NUCLEOTIDE SEQUENCE [LARGE SCALE GENOMIC DNA]</scope>
    <source>
        <strain evidence="1 2">DSM 27960</strain>
    </source>
</reference>
<dbReference type="EMBL" id="JAAMOX010000002">
    <property type="protein sequence ID" value="NIH54738.1"/>
    <property type="molecule type" value="Genomic_DNA"/>
</dbReference>
<dbReference type="RefSeq" id="WP_167151266.1">
    <property type="nucleotide sequence ID" value="NZ_JAAMOX010000002.1"/>
</dbReference>
<evidence type="ECO:0000313" key="2">
    <source>
        <dbReference type="Proteomes" id="UP000541033"/>
    </source>
</evidence>
<proteinExistence type="predicted"/>
<comment type="caution">
    <text evidence="1">The sequence shown here is derived from an EMBL/GenBank/DDBJ whole genome shotgun (WGS) entry which is preliminary data.</text>
</comment>
<dbReference type="AlphaFoldDB" id="A0A7X5R302"/>
<gene>
    <name evidence="1" type="ORF">FHX76_002634</name>
</gene>
<accession>A0A7X5R302</accession>
<organism evidence="1 2">
    <name type="scientific">Lysinibacter cavernae</name>
    <dbReference type="NCBI Taxonomy" id="1640652"/>
    <lineage>
        <taxon>Bacteria</taxon>
        <taxon>Bacillati</taxon>
        <taxon>Actinomycetota</taxon>
        <taxon>Actinomycetes</taxon>
        <taxon>Micrococcales</taxon>
        <taxon>Microbacteriaceae</taxon>
        <taxon>Lysinibacter</taxon>
    </lineage>
</organism>
<name>A0A7X5R302_9MICO</name>
<protein>
    <submittedName>
        <fullName evidence="1">Uncharacterized protein</fullName>
    </submittedName>
</protein>